<dbReference type="OrthoDB" id="10384573at2759"/>
<comment type="caution">
    <text evidence="1">The sequence shown here is derived from an EMBL/GenBank/DDBJ whole genome shotgun (WGS) entry which is preliminary data.</text>
</comment>
<accession>A0A1R1Y2Y7</accession>
<sequence>MDRFNSYASDESYPRNIFQDKSSPITVPITHTRKQVNRKSGKLFIHRIPEIKPNNHPELNFTGVSLKENGASKNYSLVTNSTKTDQFSINDSGLISNIPSFSPISSIRLSKTSFGFDLIYSSHFNSGVIPSIIDTTEISDCENQGPGSSAIPKNQLLINSLNIPSDNDIVLRPISVIQRASYGNFSSNKSKKEWDEILENEFLDSDISENDLSINVSSSTIVADFKVSKVMKQSPKQIILSPVLSEASTNSQHFLNITPDLNLINQNVKYNTLTKTSKEPGQPFLSLPGVHQASYHTTNTTNVEKLNLQSLSKSKFSKASFNNGKMPYYQKKSYLVGKSKLDIKKIKISPSIKKKYHNQHSIVTFPKIYNDRENSGKPSAAHSQIIDTKDEVLKSKKDSGPRSSSFIKNLHYSNQLLAQDDTHKLDNENVQGHYSETGLSSLSPKNVYRLSDSIINSALSLEGTEGVSLCEEMGLDLDPYNPIREKNSEYEKSKLDKFDQFKNPRLIAPIHKNNSKSNLNDSIYMAKLNKSLIIFENNSTTSDTRAGYCYISSQTSSHDKKLHGPKTKLLLFSKNSNHESTDVSEEVDEKHDSELALYNKFKSEINPNVKNIVNLIEKSEINDLANFGSAEDTYPKNLYSPQLISPCDIRCSVLINKDNIRGFSFVRK</sequence>
<dbReference type="AlphaFoldDB" id="A0A1R1Y2Y7"/>
<dbReference type="EMBL" id="LSSN01001072">
    <property type="protein sequence ID" value="OMJ21155.1"/>
    <property type="molecule type" value="Genomic_DNA"/>
</dbReference>
<evidence type="ECO:0000313" key="1">
    <source>
        <dbReference type="EMBL" id="OMJ21155.1"/>
    </source>
</evidence>
<keyword evidence="2" id="KW-1185">Reference proteome</keyword>
<reference evidence="1 2" key="1">
    <citation type="submission" date="2017-01" db="EMBL/GenBank/DDBJ databases">
        <authorList>
            <person name="Mah S.A."/>
            <person name="Swanson W.J."/>
            <person name="Moy G.W."/>
            <person name="Vacquier V.D."/>
        </authorList>
    </citation>
    <scope>NUCLEOTIDE SEQUENCE [LARGE SCALE GENOMIC DNA]</scope>
    <source>
        <strain evidence="1 2">GSMNP</strain>
    </source>
</reference>
<protein>
    <submittedName>
        <fullName evidence="1">Uncharacterized protein</fullName>
    </submittedName>
</protein>
<organism evidence="1 2">
    <name type="scientific">Smittium culicis</name>
    <dbReference type="NCBI Taxonomy" id="133412"/>
    <lineage>
        <taxon>Eukaryota</taxon>
        <taxon>Fungi</taxon>
        <taxon>Fungi incertae sedis</taxon>
        <taxon>Zoopagomycota</taxon>
        <taxon>Kickxellomycotina</taxon>
        <taxon>Harpellomycetes</taxon>
        <taxon>Harpellales</taxon>
        <taxon>Legeriomycetaceae</taxon>
        <taxon>Smittium</taxon>
    </lineage>
</organism>
<proteinExistence type="predicted"/>
<gene>
    <name evidence="1" type="ORF">AYI70_g3639</name>
</gene>
<evidence type="ECO:0000313" key="2">
    <source>
        <dbReference type="Proteomes" id="UP000187283"/>
    </source>
</evidence>
<dbReference type="Proteomes" id="UP000187283">
    <property type="component" value="Unassembled WGS sequence"/>
</dbReference>
<name>A0A1R1Y2Y7_9FUNG</name>